<keyword evidence="2" id="KW-0645">Protease</keyword>
<dbReference type="PROSITE" id="PS51257">
    <property type="entry name" value="PROKAR_LIPOPROTEIN"/>
    <property type="match status" value="1"/>
</dbReference>
<accession>A0ABV4TBS4</accession>
<name>A0ABV4TBS4_9FLAO</name>
<dbReference type="SUPFAM" id="SSF55486">
    <property type="entry name" value="Metalloproteases ('zincins'), catalytic domain"/>
    <property type="match status" value="1"/>
</dbReference>
<evidence type="ECO:0000256" key="1">
    <source>
        <dbReference type="SAM" id="SignalP"/>
    </source>
</evidence>
<sequence length="252" mass="27396">MKKIIAVIALTFLVLSSCSKDSTENESIGIVKANNKKTLGTSAHDLLSEDKFDSILIELVYVEGFEPSTAAINNLVSFLNNRLHKSGGISVEKRAIPSPGNESYTNAQIIAIEDANRIHYNEDGQIAVWAFFADAKSSTDTNTAVVLGTAYRNTSFVIFENTVQKLSNSPFKPNRTVLETTVINHEFGHILGLTNVGTPLQSDHEDAAHKRHCNVTSCLMYWESESGNNVLGGVIPQLDAQCIADLRANGGK</sequence>
<feature type="signal peptide" evidence="1">
    <location>
        <begin position="1"/>
        <end position="19"/>
    </location>
</feature>
<dbReference type="EMBL" id="JBCFQL010000008">
    <property type="protein sequence ID" value="MFA9191483.1"/>
    <property type="molecule type" value="Genomic_DNA"/>
</dbReference>
<gene>
    <name evidence="2" type="ORF">AAGV28_08890</name>
</gene>
<reference evidence="2 3" key="1">
    <citation type="submission" date="2024-04" db="EMBL/GenBank/DDBJ databases">
        <title>New Clade of Flavobacterium.</title>
        <authorList>
            <person name="Matos L."/>
            <person name="Proenca D.N."/>
            <person name="Fransisco R.M."/>
            <person name="Chung A.P."/>
            <person name="Maccario L."/>
            <person name="Sorensen S.J."/>
            <person name="Morais P.V."/>
        </authorList>
    </citation>
    <scope>NUCLEOTIDE SEQUENCE [LARGE SCALE GENOMIC DNA]</scope>
    <source>
        <strain evidence="2 3">FZUC8N2.13</strain>
    </source>
</reference>
<dbReference type="RefSeq" id="WP_373406468.1">
    <property type="nucleotide sequence ID" value="NZ_JBCFQL010000008.1"/>
</dbReference>
<keyword evidence="2" id="KW-0378">Hydrolase</keyword>
<organism evidence="2 3">
    <name type="scientific">Flavobacterium zubiriense</name>
    <dbReference type="NCBI Taxonomy" id="3138075"/>
    <lineage>
        <taxon>Bacteria</taxon>
        <taxon>Pseudomonadati</taxon>
        <taxon>Bacteroidota</taxon>
        <taxon>Flavobacteriia</taxon>
        <taxon>Flavobacteriales</taxon>
        <taxon>Flavobacteriaceae</taxon>
        <taxon>Flavobacterium</taxon>
    </lineage>
</organism>
<dbReference type="Proteomes" id="UP001574169">
    <property type="component" value="Unassembled WGS sequence"/>
</dbReference>
<evidence type="ECO:0000313" key="3">
    <source>
        <dbReference type="Proteomes" id="UP001574169"/>
    </source>
</evidence>
<proteinExistence type="predicted"/>
<keyword evidence="2" id="KW-0482">Metalloprotease</keyword>
<protein>
    <submittedName>
        <fullName evidence="2">Membrane metalloprotease</fullName>
    </submittedName>
</protein>
<keyword evidence="3" id="KW-1185">Reference proteome</keyword>
<keyword evidence="1" id="KW-0732">Signal</keyword>
<evidence type="ECO:0000313" key="2">
    <source>
        <dbReference type="EMBL" id="MFA9191483.1"/>
    </source>
</evidence>
<comment type="caution">
    <text evidence="2">The sequence shown here is derived from an EMBL/GenBank/DDBJ whole genome shotgun (WGS) entry which is preliminary data.</text>
</comment>
<dbReference type="GO" id="GO:0008237">
    <property type="term" value="F:metallopeptidase activity"/>
    <property type="evidence" value="ECO:0007669"/>
    <property type="project" value="UniProtKB-KW"/>
</dbReference>
<feature type="chain" id="PRO_5046672263" evidence="1">
    <location>
        <begin position="20"/>
        <end position="252"/>
    </location>
</feature>